<gene>
    <name evidence="4" type="ORF">D7294_07175</name>
</gene>
<dbReference type="InterPro" id="IPR014756">
    <property type="entry name" value="Ig_E-set"/>
</dbReference>
<keyword evidence="1 2" id="KW-0732">Signal</keyword>
<feature type="chain" id="PRO_5017417212" evidence="2">
    <location>
        <begin position="39"/>
        <end position="234"/>
    </location>
</feature>
<dbReference type="Proteomes" id="UP000272474">
    <property type="component" value="Unassembled WGS sequence"/>
</dbReference>
<reference evidence="4 5" key="1">
    <citation type="journal article" date="2014" name="Int. J. Syst. Evol. Microbiol.">
        <title>Streptomyces hoynatensis sp. nov., isolated from deep marine sediment.</title>
        <authorList>
            <person name="Veyisoglu A."/>
            <person name="Sahin N."/>
        </authorList>
    </citation>
    <scope>NUCLEOTIDE SEQUENCE [LARGE SCALE GENOMIC DNA]</scope>
    <source>
        <strain evidence="4 5">KCTC 29097</strain>
    </source>
</reference>
<name>A0A3A9Z9F0_9ACTN</name>
<organism evidence="4 5">
    <name type="scientific">Streptomyces hoynatensis</name>
    <dbReference type="NCBI Taxonomy" id="1141874"/>
    <lineage>
        <taxon>Bacteria</taxon>
        <taxon>Bacillati</taxon>
        <taxon>Actinomycetota</taxon>
        <taxon>Actinomycetes</taxon>
        <taxon>Kitasatosporales</taxon>
        <taxon>Streptomycetaceae</taxon>
        <taxon>Streptomyces</taxon>
    </lineage>
</organism>
<protein>
    <submittedName>
        <fullName evidence="4">Cellulose-binding protein</fullName>
    </submittedName>
</protein>
<dbReference type="InterPro" id="IPR051024">
    <property type="entry name" value="GlcNAc_Chitin_IntDeg"/>
</dbReference>
<evidence type="ECO:0000313" key="5">
    <source>
        <dbReference type="Proteomes" id="UP000272474"/>
    </source>
</evidence>
<sequence length="234" mass="25351">MTTTGSTGSRGRRRAARAAIAACAAACCAVPWATPAQALGTTIDPATRNYGCWLRWADDWQNPAMAAEDPMCLQVFQDDPQAVWQWDGVYRDGPTPPPDGHLCSAGQAAGGRYDSLDLPGPWRTTPIADPNGNFSVRVHDLLRDGADLIWIWVTEPGFDPTTQPLTWDDLVLERTEGSFEPDWGAPSPEPHLPGGTYEVVVSAPGRSGHHVVVTQFALTGQERSHWLCSDVDFG</sequence>
<evidence type="ECO:0000256" key="2">
    <source>
        <dbReference type="SAM" id="SignalP"/>
    </source>
</evidence>
<dbReference type="OrthoDB" id="4146390at2"/>
<accession>A0A3A9Z9F0</accession>
<evidence type="ECO:0000259" key="3">
    <source>
        <dbReference type="Pfam" id="PF03067"/>
    </source>
</evidence>
<evidence type="ECO:0000256" key="1">
    <source>
        <dbReference type="ARBA" id="ARBA00022729"/>
    </source>
</evidence>
<dbReference type="Gene3D" id="2.70.50.50">
    <property type="entry name" value="chitin-binding protein cbp21"/>
    <property type="match status" value="1"/>
</dbReference>
<dbReference type="PANTHER" id="PTHR34823:SF1">
    <property type="entry name" value="CHITIN-BINDING TYPE-4 DOMAIN-CONTAINING PROTEIN"/>
    <property type="match status" value="1"/>
</dbReference>
<dbReference type="Pfam" id="PF03067">
    <property type="entry name" value="LPMO_10"/>
    <property type="match status" value="1"/>
</dbReference>
<dbReference type="EMBL" id="RBAL01000003">
    <property type="protein sequence ID" value="RKN44883.1"/>
    <property type="molecule type" value="Genomic_DNA"/>
</dbReference>
<dbReference type="SUPFAM" id="SSF81296">
    <property type="entry name" value="E set domains"/>
    <property type="match status" value="1"/>
</dbReference>
<comment type="caution">
    <text evidence="4">The sequence shown here is derived from an EMBL/GenBank/DDBJ whole genome shotgun (WGS) entry which is preliminary data.</text>
</comment>
<feature type="domain" description="Chitin-binding type-4" evidence="3">
    <location>
        <begin position="40"/>
        <end position="231"/>
    </location>
</feature>
<proteinExistence type="predicted"/>
<feature type="signal peptide" evidence="2">
    <location>
        <begin position="1"/>
        <end position="38"/>
    </location>
</feature>
<dbReference type="RefSeq" id="WP_120676710.1">
    <property type="nucleotide sequence ID" value="NZ_RBAL01000003.1"/>
</dbReference>
<dbReference type="CDD" id="cd21177">
    <property type="entry name" value="LPMO_AA10"/>
    <property type="match status" value="1"/>
</dbReference>
<dbReference type="PANTHER" id="PTHR34823">
    <property type="entry name" value="GLCNAC-BINDING PROTEIN A"/>
    <property type="match status" value="1"/>
</dbReference>
<evidence type="ECO:0000313" key="4">
    <source>
        <dbReference type="EMBL" id="RKN44883.1"/>
    </source>
</evidence>
<keyword evidence="5" id="KW-1185">Reference proteome</keyword>
<dbReference type="AlphaFoldDB" id="A0A3A9Z9F0"/>
<dbReference type="InterPro" id="IPR004302">
    <property type="entry name" value="Cellulose/chitin-bd_N"/>
</dbReference>